<sequence>MKRNKFNKTIIGLSTFIVLGSSGIIAASCSSKSTKEPITTTPEKQQTLSGQINYLAIGDDYTAGNNYSSNNFIINGLDEQSNEIKGLSYASYLANAIKELGDEKTALGSYHNYGFSGSKLDDWLYILNSAKYPINAEIQNNVEYNKSIMKNANSDRFEKQFGNFDEDAFTKIKDSIKNANFLTISIGLNDFFNDLDLFNNLFAITNDSANYESIEQDLKAWYDNLAIKSAAINQKYNSLIDEIKAINPNANINLVGYISPYLRLSSILRKQFNKDYIYDGVKVLNNLLKKVANDRKINFVSFHDEESIISSPNKFSADIFEMLPSLGAYKKLAQDIFMKLAIDSSKYSEIIGSINSDSDNASYRQAILFAKDAEEIKQTILGVTGDNVDNFLTKKYPFEEEGENQTLLANENQQKDNNPFIILKAKFNEGKNLNISNLILFFNTTMKLLGLNLSELKSTFIELKNDLEDSENRQVFIQFIDEILGNQTLQNNLIEAKTKINELIEKKSYENLEAKDIASAFKEIFLSPINIYTFFRELSKTDFIKNPIITSKSKTYTELILRDLFGSNLVKSFLPSTIAENLDSIFNKSDFQDSLKNVINAFISHFLSESDKYSKTTSYVEFINILFKDSDAEIKKFLEVLISNLKDSPDTTNALVLEIANRIKTTYNLDESNFENIKKFIKVFILNIDDFKHVNKLLDFGIQSLIEMQNETSENKTIDNFFNHLFISILTDKFDSEKKHNLLFSLISANLGKSKEEQNDYVKGLQTLSLAYLAKQNLFDSANISKLINEKNRESITLLLSNLVKNDSGELTENGRNFITNITSSVLEKEIQDPASNFNTLLKQISFLAINPISAALKTTFGENIQINGESVEVFVEKIWDDLWSQIRNKEFSNDLKNLISKILERGHQYETSSIYSFIISLLKDVKNNKLLDLVSGLVKRILSSDEIVNNVVLGSLSVFEQSAKIELSSEKKQLISSYLASLIKNISDSKLYVFAKAKLESSLSKIDESKQKNFENLGTYLKTSMAELFSSQNTTLSGEILDLIFVKNLNNEQKFPFNQTIKVFAAILGEDKIVDFALSKFDVKNLIDKLISNVKLDESLSANTQKSIREILDNLNVFIKENFDSKILPLVKELLKEFFATNESKNFNSLPELMKEFVVKNKDKLKGKINDLIVTLTKDNNNLKKSLSKLTTSLITDNIPGFNWGSGRETLESSIAKLVDILPNLGLTDVILETLFSNIEDNLVNHQLDVNKYTFTIKFATIINSISFNDLISFIKQLNSNEIKNLALLALKNLKHILKLRATPTAVNATNLSQTTTLSNRFKFSFKGEITVSLENWLKLFKATFSILDKNDKNEINKTLIEEINDLFNNQEAKKFISFKLSSILNSLVEKANPNNKIWANLLESIVNGLFEGNSHKNLIIKVSEWFINLDKAKLENFKSINDITKLFLNDNNQIIGNSLKDIFKNLLADEQNVQNFVGYILDFVEKEYKFTSTVNQNQNIQTILTKVITSFNKTEIINNLITKVLEKFKNVDFFAENKFNNEKLLQNIKNQFSEYDILDIFTEEAFENLFEFIIKEGNEISSNQLFSMYEYLNTNLAKLQAQKANNDAMINGQLLLKTAANGASNFKTNLEKVISNFLNALNKVLKPQDDDKVTKFKSTVIETITKVLDDQVQKFDYSKLKNKYISTENLKKIITKISRYDEVKNVFTNLINDFSKSNISDDKKNNLGEILKTIINFSKNNLSKSFDTLIEKIVEDEDVKKLLIMDLFKYLSIIGDEQDIQFISNLFKKVLNSLKDTDFKKMIFDKIFNSLTEKATSFDVLNPTLFVKEIIDNLGSIISLNDLLSLSTILGEGENNVNGSDLVKIINLFLGKSENPNSIIYNALSNINMDEDVNKRTTIKSLNDLVLGTNKTPKAVKVDEKSEKKSTSFDPLNFINKLFKLLSDELEKESKNDTKYKSDYKHRYNKEAYKATYRFIVTIKFAIFEMFGRETFDSERDSGLKIGLYKSTGAILWVLQEGLPYGLGSIIGSFLSGKTIGMQQYFKDNNIRREFTNYAKSSSFFLGYTYKYFNENDYDPSSIDYLIVTSGYNAKDSILTTSGNENLTKFKYKVTENGNEYEVTKKDYILMTIKEGGFAKFMKLNKIKSGSSWSGLDKVNFEDL</sequence>
<dbReference type="SUPFAM" id="SSF48371">
    <property type="entry name" value="ARM repeat"/>
    <property type="match status" value="1"/>
</dbReference>
<feature type="coiled-coil region" evidence="1">
    <location>
        <begin position="453"/>
        <end position="506"/>
    </location>
</feature>
<feature type="signal peptide" evidence="2">
    <location>
        <begin position="1"/>
        <end position="26"/>
    </location>
</feature>
<accession>A0A858U3F3</accession>
<dbReference type="Proteomes" id="UP000501728">
    <property type="component" value="Chromosome"/>
</dbReference>
<evidence type="ECO:0008006" key="5">
    <source>
        <dbReference type="Google" id="ProtNLM"/>
    </source>
</evidence>
<keyword evidence="2" id="KW-0732">Signal</keyword>
<evidence type="ECO:0000313" key="4">
    <source>
        <dbReference type="Proteomes" id="UP000501728"/>
    </source>
</evidence>
<keyword evidence="4" id="KW-1185">Reference proteome</keyword>
<dbReference type="PROSITE" id="PS51257">
    <property type="entry name" value="PROKAR_LIPOPROTEIN"/>
    <property type="match status" value="1"/>
</dbReference>
<evidence type="ECO:0000256" key="1">
    <source>
        <dbReference type="SAM" id="Coils"/>
    </source>
</evidence>
<gene>
    <name evidence="3" type="ORF">HGG64_02300</name>
</gene>
<reference evidence="3 4" key="1">
    <citation type="submission" date="2020-04" db="EMBL/GenBank/DDBJ databases">
        <title>Novel Mycoplasma species detected in Phocoena phocoena (harbor porpoise) from the USA.</title>
        <authorList>
            <person name="Volokhov D.V."/>
        </authorList>
    </citation>
    <scope>NUCLEOTIDE SEQUENCE [LARGE SCALE GENOMIC DNA]</scope>
    <source>
        <strain evidence="3 4">C264-NAS</strain>
    </source>
</reference>
<evidence type="ECO:0000313" key="3">
    <source>
        <dbReference type="EMBL" id="QJG66521.1"/>
    </source>
</evidence>
<keyword evidence="1" id="KW-0175">Coiled coil</keyword>
<dbReference type="InterPro" id="IPR036514">
    <property type="entry name" value="SGNH_hydro_sf"/>
</dbReference>
<dbReference type="EMBL" id="CP051480">
    <property type="protein sequence ID" value="QJG66521.1"/>
    <property type="molecule type" value="Genomic_DNA"/>
</dbReference>
<feature type="chain" id="PRO_5032334564" description="SGNH hydrolase-type esterase domain-containing protein" evidence="2">
    <location>
        <begin position="27"/>
        <end position="2162"/>
    </location>
</feature>
<evidence type="ECO:0000256" key="2">
    <source>
        <dbReference type="SAM" id="SignalP"/>
    </source>
</evidence>
<dbReference type="SUPFAM" id="SSF52266">
    <property type="entry name" value="SGNH hydrolase"/>
    <property type="match status" value="1"/>
</dbReference>
<name>A0A858U3F3_9MOLU</name>
<dbReference type="RefSeq" id="WP_169580344.1">
    <property type="nucleotide sequence ID" value="NZ_CP051480.1"/>
</dbReference>
<dbReference type="Gene3D" id="3.40.50.1110">
    <property type="entry name" value="SGNH hydrolase"/>
    <property type="match status" value="1"/>
</dbReference>
<dbReference type="InterPro" id="IPR016024">
    <property type="entry name" value="ARM-type_fold"/>
</dbReference>
<protein>
    <recommendedName>
        <fullName evidence="5">SGNH hydrolase-type esterase domain-containing protein</fullName>
    </recommendedName>
</protein>
<organism evidence="3 4">
    <name type="scientific">Mycoplasma phocoeninasale</name>
    <dbReference type="NCBI Taxonomy" id="2726117"/>
    <lineage>
        <taxon>Bacteria</taxon>
        <taxon>Bacillati</taxon>
        <taxon>Mycoplasmatota</taxon>
        <taxon>Mollicutes</taxon>
        <taxon>Mycoplasmataceae</taxon>
        <taxon>Mycoplasma</taxon>
    </lineage>
</organism>
<dbReference type="KEGG" id="mphn:HGG64_02300"/>
<proteinExistence type="predicted"/>